<dbReference type="SMART" id="SM00448">
    <property type="entry name" value="REC"/>
    <property type="match status" value="1"/>
</dbReference>
<evidence type="ECO:0000313" key="10">
    <source>
        <dbReference type="EMBL" id="MBZ4039280.1"/>
    </source>
</evidence>
<keyword evidence="4 7" id="KW-0238">DNA-binding</keyword>
<sequence>MSTQPPGRSPEGGASPLVLVVDDDDGIAGVVSRFLRDHGLRTAHARDARATRDSLERMSPDLVLLDLGLPDEDGLGLLHHLEQRGGPPAIVVSGRGAASERVIGLELGAHDYIAKPFDLHELLARVRGVLRRHAPATAAQARRLEFDGFTLDLPARTLRRDDGEPVALTSGEFTLLRTLLEHAHEVLSRDALMSALHGRNAGPFDRSIDVGVGRLRRKLEAAGAAPGLVQGVRGVGYVLTADVLRR</sequence>
<evidence type="ECO:0000256" key="7">
    <source>
        <dbReference type="PROSITE-ProRule" id="PRU01091"/>
    </source>
</evidence>
<dbReference type="PANTHER" id="PTHR48111">
    <property type="entry name" value="REGULATOR OF RPOS"/>
    <property type="match status" value="1"/>
</dbReference>
<evidence type="ECO:0000256" key="5">
    <source>
        <dbReference type="ARBA" id="ARBA00023163"/>
    </source>
</evidence>
<keyword evidence="11" id="KW-1185">Reference proteome</keyword>
<dbReference type="Pfam" id="PF00486">
    <property type="entry name" value="Trans_reg_C"/>
    <property type="match status" value="1"/>
</dbReference>
<proteinExistence type="predicted"/>
<evidence type="ECO:0000256" key="4">
    <source>
        <dbReference type="ARBA" id="ARBA00023125"/>
    </source>
</evidence>
<dbReference type="Gene3D" id="1.10.10.10">
    <property type="entry name" value="Winged helix-like DNA-binding domain superfamily/Winged helix DNA-binding domain"/>
    <property type="match status" value="1"/>
</dbReference>
<dbReference type="SMART" id="SM00862">
    <property type="entry name" value="Trans_reg_C"/>
    <property type="match status" value="1"/>
</dbReference>
<evidence type="ECO:0000256" key="3">
    <source>
        <dbReference type="ARBA" id="ARBA00023015"/>
    </source>
</evidence>
<feature type="domain" description="OmpR/PhoB-type" evidence="9">
    <location>
        <begin position="141"/>
        <end position="241"/>
    </location>
</feature>
<keyword evidence="5" id="KW-0804">Transcription</keyword>
<dbReference type="SUPFAM" id="SSF52172">
    <property type="entry name" value="CheY-like"/>
    <property type="match status" value="1"/>
</dbReference>
<dbReference type="CDD" id="cd00383">
    <property type="entry name" value="trans_reg_C"/>
    <property type="match status" value="1"/>
</dbReference>
<keyword evidence="3" id="KW-0805">Transcription regulation</keyword>
<dbReference type="InterPro" id="IPR011006">
    <property type="entry name" value="CheY-like_superfamily"/>
</dbReference>
<reference evidence="10 11" key="1">
    <citation type="submission" date="2021-09" db="EMBL/GenBank/DDBJ databases">
        <title>Lysobacter sp. 13A isolated from the river sediment.</title>
        <authorList>
            <person name="Liu H."/>
            <person name="Li S."/>
            <person name="Mao S."/>
        </authorList>
    </citation>
    <scope>NUCLEOTIDE SEQUENCE [LARGE SCALE GENOMIC DNA]</scope>
    <source>
        <strain evidence="10 11">13A</strain>
    </source>
</reference>
<evidence type="ECO:0000313" key="11">
    <source>
        <dbReference type="Proteomes" id="UP001430954"/>
    </source>
</evidence>
<dbReference type="Pfam" id="PF00072">
    <property type="entry name" value="Response_reg"/>
    <property type="match status" value="1"/>
</dbReference>
<evidence type="ECO:0000256" key="6">
    <source>
        <dbReference type="PROSITE-ProRule" id="PRU00169"/>
    </source>
</evidence>
<accession>A0ABS7T5X8</accession>
<evidence type="ECO:0000256" key="1">
    <source>
        <dbReference type="ARBA" id="ARBA00022553"/>
    </source>
</evidence>
<evidence type="ECO:0000259" key="9">
    <source>
        <dbReference type="PROSITE" id="PS51755"/>
    </source>
</evidence>
<dbReference type="PROSITE" id="PS50110">
    <property type="entry name" value="RESPONSE_REGULATORY"/>
    <property type="match status" value="1"/>
</dbReference>
<dbReference type="EMBL" id="JAINZW010000002">
    <property type="protein sequence ID" value="MBZ4039280.1"/>
    <property type="molecule type" value="Genomic_DNA"/>
</dbReference>
<dbReference type="Gene3D" id="3.40.50.2300">
    <property type="match status" value="1"/>
</dbReference>
<dbReference type="InterPro" id="IPR001867">
    <property type="entry name" value="OmpR/PhoB-type_DNA-bd"/>
</dbReference>
<dbReference type="SUPFAM" id="SSF46894">
    <property type="entry name" value="C-terminal effector domain of the bipartite response regulators"/>
    <property type="match status" value="1"/>
</dbReference>
<dbReference type="Proteomes" id="UP001430954">
    <property type="component" value="Unassembled WGS sequence"/>
</dbReference>
<comment type="caution">
    <text evidence="10">The sequence shown here is derived from an EMBL/GenBank/DDBJ whole genome shotgun (WGS) entry which is preliminary data.</text>
</comment>
<dbReference type="Gene3D" id="6.10.250.690">
    <property type="match status" value="1"/>
</dbReference>
<feature type="DNA-binding region" description="OmpR/PhoB-type" evidence="7">
    <location>
        <begin position="141"/>
        <end position="241"/>
    </location>
</feature>
<organism evidence="10 11">
    <name type="scientific">Novilysobacter selenitireducens</name>
    <dbReference type="NCBI Taxonomy" id="2872639"/>
    <lineage>
        <taxon>Bacteria</taxon>
        <taxon>Pseudomonadati</taxon>
        <taxon>Pseudomonadota</taxon>
        <taxon>Gammaproteobacteria</taxon>
        <taxon>Lysobacterales</taxon>
        <taxon>Lysobacteraceae</taxon>
        <taxon>Novilysobacter</taxon>
    </lineage>
</organism>
<feature type="modified residue" description="4-aspartylphosphate" evidence="6">
    <location>
        <position position="66"/>
    </location>
</feature>
<keyword evidence="1 6" id="KW-0597">Phosphoprotein</keyword>
<name>A0ABS7T5X8_9GAMM</name>
<dbReference type="PANTHER" id="PTHR48111:SF4">
    <property type="entry name" value="DNA-BINDING DUAL TRANSCRIPTIONAL REGULATOR OMPR"/>
    <property type="match status" value="1"/>
</dbReference>
<dbReference type="InterPro" id="IPR001789">
    <property type="entry name" value="Sig_transdc_resp-reg_receiver"/>
</dbReference>
<feature type="domain" description="Response regulatory" evidence="8">
    <location>
        <begin position="17"/>
        <end position="130"/>
    </location>
</feature>
<dbReference type="InterPro" id="IPR036388">
    <property type="entry name" value="WH-like_DNA-bd_sf"/>
</dbReference>
<protein>
    <submittedName>
        <fullName evidence="10">Response regulator transcription factor</fullName>
    </submittedName>
</protein>
<dbReference type="InterPro" id="IPR039420">
    <property type="entry name" value="WalR-like"/>
</dbReference>
<dbReference type="InterPro" id="IPR016032">
    <property type="entry name" value="Sig_transdc_resp-reg_C-effctor"/>
</dbReference>
<gene>
    <name evidence="10" type="ORF">K6753_07010</name>
</gene>
<evidence type="ECO:0000259" key="8">
    <source>
        <dbReference type="PROSITE" id="PS50110"/>
    </source>
</evidence>
<dbReference type="PROSITE" id="PS51755">
    <property type="entry name" value="OMPR_PHOB"/>
    <property type="match status" value="1"/>
</dbReference>
<keyword evidence="2" id="KW-0902">Two-component regulatory system</keyword>
<evidence type="ECO:0000256" key="2">
    <source>
        <dbReference type="ARBA" id="ARBA00023012"/>
    </source>
</evidence>